<keyword evidence="3" id="KW-1185">Reference proteome</keyword>
<dbReference type="EMBL" id="BAAAJX010000005">
    <property type="protein sequence ID" value="GAA1493212.1"/>
    <property type="molecule type" value="Genomic_DNA"/>
</dbReference>
<gene>
    <name evidence="2" type="ORF">GCM10009627_15580</name>
</gene>
<comment type="caution">
    <text evidence="2">The sequence shown here is derived from an EMBL/GenBank/DDBJ whole genome shotgun (WGS) entry which is preliminary data.</text>
</comment>
<evidence type="ECO:0000313" key="3">
    <source>
        <dbReference type="Proteomes" id="UP001501742"/>
    </source>
</evidence>
<organism evidence="2 3">
    <name type="scientific">Curtobacterium herbarum</name>
    <dbReference type="NCBI Taxonomy" id="150122"/>
    <lineage>
        <taxon>Bacteria</taxon>
        <taxon>Bacillati</taxon>
        <taxon>Actinomycetota</taxon>
        <taxon>Actinomycetes</taxon>
        <taxon>Micrococcales</taxon>
        <taxon>Microbacteriaceae</taxon>
        <taxon>Curtobacterium</taxon>
    </lineage>
</organism>
<evidence type="ECO:0008006" key="4">
    <source>
        <dbReference type="Google" id="ProtNLM"/>
    </source>
</evidence>
<feature type="region of interest" description="Disordered" evidence="1">
    <location>
        <begin position="36"/>
        <end position="58"/>
    </location>
</feature>
<evidence type="ECO:0000256" key="1">
    <source>
        <dbReference type="SAM" id="MobiDB-lite"/>
    </source>
</evidence>
<protein>
    <recommendedName>
        <fullName evidence="4">Secreted protein</fullName>
    </recommendedName>
</protein>
<reference evidence="2 3" key="1">
    <citation type="journal article" date="2019" name="Int. J. Syst. Evol. Microbiol.">
        <title>The Global Catalogue of Microorganisms (GCM) 10K type strain sequencing project: providing services to taxonomists for standard genome sequencing and annotation.</title>
        <authorList>
            <consortium name="The Broad Institute Genomics Platform"/>
            <consortium name="The Broad Institute Genome Sequencing Center for Infectious Disease"/>
            <person name="Wu L."/>
            <person name="Ma J."/>
        </authorList>
    </citation>
    <scope>NUCLEOTIDE SEQUENCE [LARGE SCALE GENOMIC DNA]</scope>
    <source>
        <strain evidence="2 3">JCM 12140</strain>
    </source>
</reference>
<name>A0ABN1ZEW0_9MICO</name>
<proteinExistence type="predicted"/>
<accession>A0ABN1ZEW0</accession>
<dbReference type="Proteomes" id="UP001501742">
    <property type="component" value="Unassembled WGS sequence"/>
</dbReference>
<evidence type="ECO:0000313" key="2">
    <source>
        <dbReference type="EMBL" id="GAA1493212.1"/>
    </source>
</evidence>
<sequence length="112" mass="12323">MFAWGMPSITFVLIAGHLLACVLAYMHTAPINAAHRATDESGRGFSPGRATGRDERLPDHSLAISDACDLRRHNRSRQYVCPSDPTYVHLAVLPLYVDAVRSQSEDTTSLVE</sequence>